<evidence type="ECO:0000313" key="2">
    <source>
        <dbReference type="EMBL" id="WAC14177.1"/>
    </source>
</evidence>
<dbReference type="InterPro" id="IPR036514">
    <property type="entry name" value="SGNH_hydro_sf"/>
</dbReference>
<proteinExistence type="predicted"/>
<reference evidence="2" key="1">
    <citation type="submission" date="2022-11" db="EMBL/GenBank/DDBJ databases">
        <title>Dyadobacter pollutisoli sp. nov., isolated from plastic dumped soil.</title>
        <authorList>
            <person name="Kim J.M."/>
            <person name="Kim K.R."/>
            <person name="Lee J.K."/>
            <person name="Hao L."/>
            <person name="Jeon C.O."/>
        </authorList>
    </citation>
    <scope>NUCLEOTIDE SEQUENCE</scope>
    <source>
        <strain evidence="2">U1</strain>
    </source>
</reference>
<keyword evidence="1" id="KW-1133">Transmembrane helix</keyword>
<gene>
    <name evidence="2" type="ORF">ON006_09505</name>
</gene>
<evidence type="ECO:0000256" key="1">
    <source>
        <dbReference type="SAM" id="Phobius"/>
    </source>
</evidence>
<name>A0A9E8SRH2_9BACT</name>
<feature type="transmembrane region" description="Helical" evidence="1">
    <location>
        <begin position="29"/>
        <end position="49"/>
    </location>
</feature>
<evidence type="ECO:0008006" key="4">
    <source>
        <dbReference type="Google" id="ProtNLM"/>
    </source>
</evidence>
<evidence type="ECO:0000313" key="3">
    <source>
        <dbReference type="Proteomes" id="UP001164653"/>
    </source>
</evidence>
<keyword evidence="1" id="KW-0472">Membrane</keyword>
<dbReference type="SUPFAM" id="SSF52266">
    <property type="entry name" value="SGNH hydrolase"/>
    <property type="match status" value="1"/>
</dbReference>
<dbReference type="KEGG" id="dpf:ON006_09505"/>
<feature type="transmembrane region" description="Helical" evidence="1">
    <location>
        <begin position="56"/>
        <end position="77"/>
    </location>
</feature>
<accession>A0A9E8SRH2</accession>
<dbReference type="RefSeq" id="WP_244824253.1">
    <property type="nucleotide sequence ID" value="NZ_CP112998.1"/>
</dbReference>
<dbReference type="AlphaFoldDB" id="A0A9E8SRH2"/>
<sequence>MNIKLFLLGMLLLCMPLFRQDFFVRHSTIFPFYFILFPTGFIIILWSFSSQRLHRLLILIGIFATLETMLVSSVIYMSHYQRHTMLPENYYYWIRGQYSFFKNTTNFDSKLSRYDSSLGYRFRSSIAGRFTNPEFDIEIKTNSFGVRDDQSSLDHPSIVILGDSHGMGWGVEKEYRFSEVIENKLHVKSLNTAITSYGTHRETMLLNELNLDSCQLVIIQYCYNDLEENTANLTKAQKSGIDPVSFKAAEKQNTINGTYFPFKGIFLSLRWLITEGIKGAVQAALPADQKQVASKPAAQPGHAEAFFPYLSRIRKTYKGPILVFDVGVYNYAIVKEFQAYQAVHPVDNVYFANVHTFLNRRDYFIIDDHINSSGHTKIGAALADLIQKKGWIKKH</sequence>
<dbReference type="Proteomes" id="UP001164653">
    <property type="component" value="Chromosome"/>
</dbReference>
<organism evidence="2 3">
    <name type="scientific">Dyadobacter pollutisoli</name>
    <dbReference type="NCBI Taxonomy" id="2910158"/>
    <lineage>
        <taxon>Bacteria</taxon>
        <taxon>Pseudomonadati</taxon>
        <taxon>Bacteroidota</taxon>
        <taxon>Cytophagia</taxon>
        <taxon>Cytophagales</taxon>
        <taxon>Spirosomataceae</taxon>
        <taxon>Dyadobacter</taxon>
    </lineage>
</organism>
<dbReference type="GO" id="GO:0016788">
    <property type="term" value="F:hydrolase activity, acting on ester bonds"/>
    <property type="evidence" value="ECO:0007669"/>
    <property type="project" value="UniProtKB-ARBA"/>
</dbReference>
<dbReference type="Gene3D" id="3.40.50.1110">
    <property type="entry name" value="SGNH hydrolase"/>
    <property type="match status" value="1"/>
</dbReference>
<protein>
    <recommendedName>
        <fullName evidence="4">SGNH/GDSL hydrolase family protein</fullName>
    </recommendedName>
</protein>
<dbReference type="EMBL" id="CP112998">
    <property type="protein sequence ID" value="WAC14177.1"/>
    <property type="molecule type" value="Genomic_DNA"/>
</dbReference>
<keyword evidence="3" id="KW-1185">Reference proteome</keyword>
<keyword evidence="1" id="KW-0812">Transmembrane</keyword>